<dbReference type="InterPro" id="IPR000073">
    <property type="entry name" value="AB_hydrolase_1"/>
</dbReference>
<dbReference type="AlphaFoldDB" id="A0A8D1KA59"/>
<feature type="domain" description="AB hydrolase-1" evidence="1">
    <location>
        <begin position="83"/>
        <end position="209"/>
    </location>
</feature>
<dbReference type="Proteomes" id="UP000694722">
    <property type="component" value="Unplaced"/>
</dbReference>
<protein>
    <submittedName>
        <fullName evidence="2">Abhydrolase domain containing 4, N-acyl phospholipase B</fullName>
    </submittedName>
</protein>
<dbReference type="PRINTS" id="PR00111">
    <property type="entry name" value="ABHYDROLASE"/>
</dbReference>
<evidence type="ECO:0000259" key="1">
    <source>
        <dbReference type="Pfam" id="PF00561"/>
    </source>
</evidence>
<accession>A0A8D1KA59</accession>
<dbReference type="Ensembl" id="ENSSSCT00040050708.1">
    <property type="protein sequence ID" value="ENSSSCP00040021066.1"/>
    <property type="gene ID" value="ENSSSCG00040037434.1"/>
</dbReference>
<dbReference type="SUPFAM" id="SSF53474">
    <property type="entry name" value="alpha/beta-Hydrolases"/>
    <property type="match status" value="1"/>
</dbReference>
<evidence type="ECO:0000313" key="2">
    <source>
        <dbReference type="Ensembl" id="ENSSSCP00040021066.1"/>
    </source>
</evidence>
<gene>
    <name evidence="2" type="primary">ABHD4</name>
</gene>
<organism evidence="2 3">
    <name type="scientific">Sus scrofa</name>
    <name type="common">Pig</name>
    <dbReference type="NCBI Taxonomy" id="9823"/>
    <lineage>
        <taxon>Eukaryota</taxon>
        <taxon>Metazoa</taxon>
        <taxon>Chordata</taxon>
        <taxon>Craniata</taxon>
        <taxon>Vertebrata</taxon>
        <taxon>Euteleostomi</taxon>
        <taxon>Mammalia</taxon>
        <taxon>Eutheria</taxon>
        <taxon>Laurasiatheria</taxon>
        <taxon>Artiodactyla</taxon>
        <taxon>Suina</taxon>
        <taxon>Suidae</taxon>
        <taxon>Sus</taxon>
    </lineage>
</organism>
<dbReference type="Gene3D" id="3.40.50.1820">
    <property type="entry name" value="alpha/beta hydrolase"/>
    <property type="match status" value="1"/>
</dbReference>
<dbReference type="PANTHER" id="PTHR42886:SF21">
    <property type="entry name" value="(LYSO)-N-ACYLPHOSPHATIDYLETHANOLAMINE LIPASE"/>
    <property type="match status" value="1"/>
</dbReference>
<sequence length="490" mass="53681">MGWFGSTRQGLFTMADDLEQQPQGWLSSWLPTWRPTSMSQLKNVEARILQCLQNKFLARYVSLPNQNKIWTVTVSPELRDRTPLVMVHGFGGGVGLWILNMDSLSARRTLHTFDLLGFGRSSRPTFPRDPEGAEDEFVTSIETWRETMGIPSMILLGHSLGGFLATSYSIKYPDRVKHLILVDPWGFPLRPTDPSEIRAPPTWVKAVASVLGRSNPLAVLRVAGPWGEYPADGETVAGRRDPLPGLENGLFSNTWKGIVQGDTRADKARDFIGKGHLGREQQGKGTQENGSSVWLTVSGFMGMGSVSWLSPANRLAQPVLGLAQGPSWWHLHLSAKMESNAKDPGRLAVSSLLSAPPKFSPLVIRAAPCSLSGPRAVKQLLQVAIALGQGGAVWVNGPLTKLSPLNCPVLEAPLIWTLTIPTYSCKMGIGLALLLKTVTLDQMSLQFQKVHFFFLYLHGKSFPVQGIDVAELLLCALARPGERERGRKGP</sequence>
<dbReference type="InterPro" id="IPR029058">
    <property type="entry name" value="AB_hydrolase_fold"/>
</dbReference>
<reference evidence="2" key="1">
    <citation type="submission" date="2025-08" db="UniProtKB">
        <authorList>
            <consortium name="Ensembl"/>
        </authorList>
    </citation>
    <scope>IDENTIFICATION</scope>
</reference>
<proteinExistence type="predicted"/>
<dbReference type="Pfam" id="PF00561">
    <property type="entry name" value="Abhydrolase_1"/>
    <property type="match status" value="1"/>
</dbReference>
<dbReference type="PANTHER" id="PTHR42886">
    <property type="entry name" value="RE40534P-RELATED"/>
    <property type="match status" value="1"/>
</dbReference>
<name>A0A8D1KA59_PIG</name>
<evidence type="ECO:0000313" key="3">
    <source>
        <dbReference type="Proteomes" id="UP000694722"/>
    </source>
</evidence>